<evidence type="ECO:0000256" key="2">
    <source>
        <dbReference type="ARBA" id="ARBA00023163"/>
    </source>
</evidence>
<dbReference type="InterPro" id="IPR050313">
    <property type="entry name" value="Carb_Metab_HTH_regulators"/>
</dbReference>
<dbReference type="SUPFAM" id="SSF100950">
    <property type="entry name" value="NagB/RpiA/CoA transferase-like"/>
    <property type="match status" value="1"/>
</dbReference>
<dbReference type="PANTHER" id="PTHR30363">
    <property type="entry name" value="HTH-TYPE TRANSCRIPTIONAL REGULATOR SRLR-RELATED"/>
    <property type="match status" value="1"/>
</dbReference>
<feature type="domain" description="HTH deoR-type" evidence="3">
    <location>
        <begin position="6"/>
        <end position="61"/>
    </location>
</feature>
<sequence>MKDLYTEERRTLILKNIEANSRVSVSELAKHFNVSEATIRTDLRYLEDKNLLQRTRGGAIAADENDLSFASRLTQHIDEKQAIALASLQYIHEHDSILFDASSTCLELAKMLRKTDMTLTVITNGIHAAQALVDNPNITTMLIGGVLRNQNNVEGLMGAEILDKVYVKKFFFSARAASPEGDLMDFDLHEVDLKRRMFDKSMERYCLLDSSKLGKYSVGIFGSLAKTHTVITDGGAEKMYAKSFPNLQITTAKPLRSDK</sequence>
<dbReference type="Pfam" id="PF08220">
    <property type="entry name" value="HTH_DeoR"/>
    <property type="match status" value="1"/>
</dbReference>
<dbReference type="GO" id="GO:0003677">
    <property type="term" value="F:DNA binding"/>
    <property type="evidence" value="ECO:0007669"/>
    <property type="project" value="UniProtKB-KW"/>
</dbReference>
<keyword evidence="1" id="KW-0805">Transcription regulation</keyword>
<organism evidence="4 5">
    <name type="scientific">Alicyclobacillus fastidiosus</name>
    <dbReference type="NCBI Taxonomy" id="392011"/>
    <lineage>
        <taxon>Bacteria</taxon>
        <taxon>Bacillati</taxon>
        <taxon>Bacillota</taxon>
        <taxon>Bacilli</taxon>
        <taxon>Bacillales</taxon>
        <taxon>Alicyclobacillaceae</taxon>
        <taxon>Alicyclobacillus</taxon>
    </lineage>
</organism>
<keyword evidence="5" id="KW-1185">Reference proteome</keyword>
<dbReference type="InterPro" id="IPR036390">
    <property type="entry name" value="WH_DNA-bd_sf"/>
</dbReference>
<keyword evidence="2" id="KW-0804">Transcription</keyword>
<keyword evidence="4" id="KW-0238">DNA-binding</keyword>
<dbReference type="Proteomes" id="UP001164761">
    <property type="component" value="Chromosome"/>
</dbReference>
<dbReference type="InterPro" id="IPR014036">
    <property type="entry name" value="DeoR-like_C"/>
</dbReference>
<dbReference type="InterPro" id="IPR037171">
    <property type="entry name" value="NagB/RpiA_transferase-like"/>
</dbReference>
<dbReference type="Gene3D" id="1.10.10.10">
    <property type="entry name" value="Winged helix-like DNA-binding domain superfamily/Winged helix DNA-binding domain"/>
    <property type="match status" value="1"/>
</dbReference>
<gene>
    <name evidence="4" type="ORF">NZD89_23670</name>
</gene>
<dbReference type="EMBL" id="CP104067">
    <property type="protein sequence ID" value="WAH41227.1"/>
    <property type="molecule type" value="Genomic_DNA"/>
</dbReference>
<dbReference type="PROSITE" id="PS51000">
    <property type="entry name" value="HTH_DEOR_2"/>
    <property type="match status" value="1"/>
</dbReference>
<dbReference type="InterPro" id="IPR001034">
    <property type="entry name" value="DeoR_HTH"/>
</dbReference>
<dbReference type="SMART" id="SM01134">
    <property type="entry name" value="DeoRC"/>
    <property type="match status" value="1"/>
</dbReference>
<accession>A0ABY6ZFE6</accession>
<evidence type="ECO:0000256" key="1">
    <source>
        <dbReference type="ARBA" id="ARBA00023015"/>
    </source>
</evidence>
<proteinExistence type="predicted"/>
<reference evidence="4" key="1">
    <citation type="submission" date="2022-08" db="EMBL/GenBank/DDBJ databases">
        <title>Alicyclobacillus fastidiosus DSM 17978, complete genome.</title>
        <authorList>
            <person name="Wang Q."/>
            <person name="Cai R."/>
            <person name="Wang Z."/>
        </authorList>
    </citation>
    <scope>NUCLEOTIDE SEQUENCE</scope>
    <source>
        <strain evidence="4">DSM 17978</strain>
    </source>
</reference>
<dbReference type="SUPFAM" id="SSF46785">
    <property type="entry name" value="Winged helix' DNA-binding domain"/>
    <property type="match status" value="1"/>
</dbReference>
<dbReference type="InterPro" id="IPR036388">
    <property type="entry name" value="WH-like_DNA-bd_sf"/>
</dbReference>
<dbReference type="Pfam" id="PF00455">
    <property type="entry name" value="DeoRC"/>
    <property type="match status" value="1"/>
</dbReference>
<protein>
    <submittedName>
        <fullName evidence="4">DeoR/GlpR family DNA-binding transcription regulator</fullName>
    </submittedName>
</protein>
<dbReference type="RefSeq" id="WP_268005138.1">
    <property type="nucleotide sequence ID" value="NZ_BSUT01000001.1"/>
</dbReference>
<evidence type="ECO:0000313" key="4">
    <source>
        <dbReference type="EMBL" id="WAH41227.1"/>
    </source>
</evidence>
<dbReference type="SMART" id="SM00420">
    <property type="entry name" value="HTH_DEOR"/>
    <property type="match status" value="1"/>
</dbReference>
<dbReference type="PRINTS" id="PR00037">
    <property type="entry name" value="HTHLACR"/>
</dbReference>
<dbReference type="PANTHER" id="PTHR30363:SF44">
    <property type="entry name" value="AGA OPERON TRANSCRIPTIONAL REPRESSOR-RELATED"/>
    <property type="match status" value="1"/>
</dbReference>
<name>A0ABY6ZFE6_9BACL</name>
<evidence type="ECO:0000313" key="5">
    <source>
        <dbReference type="Proteomes" id="UP001164761"/>
    </source>
</evidence>
<evidence type="ECO:0000259" key="3">
    <source>
        <dbReference type="PROSITE" id="PS51000"/>
    </source>
</evidence>